<sequence>MKKTIQIANIIAFLLMVALNYLSNTGAINGETMGSVSAEYENLFTPAGYAFSIWGLIYLGLAGFVTYQIVSSRGRKIAATIGWWFVITCLLNMSWIFAWLNHLTALSVLVMSLLLISLLIIVFKTRMELDDKPVSEIAFVWWPFSLYSGWITVALIANTAAYLTDIGWNGFGISEVLWTLIMIAVATIINLLITWIRNMREFALVGVWGLVAVGIANKGDENLIFYTAIAAAVVLFISSNIHGYKNRKYSPWQKMKEKKA</sequence>
<feature type="transmembrane region" description="Helical" evidence="1">
    <location>
        <begin position="144"/>
        <end position="164"/>
    </location>
</feature>
<feature type="transmembrane region" description="Helical" evidence="1">
    <location>
        <begin position="223"/>
        <end position="244"/>
    </location>
</feature>
<feature type="transmembrane region" description="Helical" evidence="1">
    <location>
        <begin position="103"/>
        <end position="123"/>
    </location>
</feature>
<feature type="transmembrane region" description="Helical" evidence="1">
    <location>
        <begin position="202"/>
        <end position="217"/>
    </location>
</feature>
<dbReference type="EMBL" id="JAPJDA010000025">
    <property type="protein sequence ID" value="MCX2839316.1"/>
    <property type="molecule type" value="Genomic_DNA"/>
</dbReference>
<organism evidence="2 3">
    <name type="scientific">Salinimicrobium profundisediminis</name>
    <dbReference type="NCBI Taxonomy" id="2994553"/>
    <lineage>
        <taxon>Bacteria</taxon>
        <taxon>Pseudomonadati</taxon>
        <taxon>Bacteroidota</taxon>
        <taxon>Flavobacteriia</taxon>
        <taxon>Flavobacteriales</taxon>
        <taxon>Flavobacteriaceae</taxon>
        <taxon>Salinimicrobium</taxon>
    </lineage>
</organism>
<keyword evidence="1" id="KW-0812">Transmembrane</keyword>
<gene>
    <name evidence="2" type="ORF">OQ279_14270</name>
</gene>
<keyword evidence="1" id="KW-0472">Membrane</keyword>
<dbReference type="PANTHER" id="PTHR33802:SF1">
    <property type="entry name" value="XK-RELATED PROTEIN"/>
    <property type="match status" value="1"/>
</dbReference>
<reference evidence="2" key="1">
    <citation type="submission" date="2022-11" db="EMBL/GenBank/DDBJ databases">
        <title>Salinimicrobium profundisediminis sp. nov., isolated from deep-sea sediment of the Mariana Trench.</title>
        <authorList>
            <person name="Fu H."/>
        </authorList>
    </citation>
    <scope>NUCLEOTIDE SEQUENCE</scope>
    <source>
        <strain evidence="2">MT39</strain>
    </source>
</reference>
<keyword evidence="3" id="KW-1185">Reference proteome</keyword>
<dbReference type="Proteomes" id="UP001148482">
    <property type="component" value="Unassembled WGS sequence"/>
</dbReference>
<evidence type="ECO:0000256" key="1">
    <source>
        <dbReference type="SAM" id="Phobius"/>
    </source>
</evidence>
<evidence type="ECO:0000313" key="2">
    <source>
        <dbReference type="EMBL" id="MCX2839316.1"/>
    </source>
</evidence>
<name>A0A9X3I1U2_9FLAO</name>
<dbReference type="PANTHER" id="PTHR33802">
    <property type="entry name" value="SI:CH211-161H7.5-RELATED"/>
    <property type="match status" value="1"/>
</dbReference>
<dbReference type="Gene3D" id="1.20.1260.100">
    <property type="entry name" value="TspO/MBR protein"/>
    <property type="match status" value="1"/>
</dbReference>
<dbReference type="InterPro" id="IPR038330">
    <property type="entry name" value="TspO/MBR-related_sf"/>
</dbReference>
<accession>A0A9X3I1U2</accession>
<dbReference type="AlphaFoldDB" id="A0A9X3I1U2"/>
<feature type="transmembrane region" description="Helical" evidence="1">
    <location>
        <begin position="7"/>
        <end position="23"/>
    </location>
</feature>
<protein>
    <submittedName>
        <fullName evidence="2">Tryptophan-rich sensory protein</fullName>
    </submittedName>
</protein>
<evidence type="ECO:0000313" key="3">
    <source>
        <dbReference type="Proteomes" id="UP001148482"/>
    </source>
</evidence>
<proteinExistence type="predicted"/>
<dbReference type="RefSeq" id="WP_266070673.1">
    <property type="nucleotide sequence ID" value="NZ_JAPJDA010000025.1"/>
</dbReference>
<feature type="transmembrane region" description="Helical" evidence="1">
    <location>
        <begin position="176"/>
        <end position="195"/>
    </location>
</feature>
<feature type="transmembrane region" description="Helical" evidence="1">
    <location>
        <begin position="77"/>
        <end position="97"/>
    </location>
</feature>
<feature type="transmembrane region" description="Helical" evidence="1">
    <location>
        <begin position="43"/>
        <end position="65"/>
    </location>
</feature>
<comment type="caution">
    <text evidence="2">The sequence shown here is derived from an EMBL/GenBank/DDBJ whole genome shotgun (WGS) entry which is preliminary data.</text>
</comment>
<keyword evidence="1" id="KW-1133">Transmembrane helix</keyword>